<evidence type="ECO:0000313" key="5">
    <source>
        <dbReference type="Proteomes" id="UP000015105"/>
    </source>
</evidence>
<dbReference type="InterPro" id="IPR000626">
    <property type="entry name" value="Ubiquitin-like_dom"/>
</dbReference>
<dbReference type="PRINTS" id="PR00348">
    <property type="entry name" value="UBIQUITIN"/>
</dbReference>
<dbReference type="Gene3D" id="3.10.20.90">
    <property type="entry name" value="Phosphatidylinositol 3-kinase Catalytic Subunit, Chain A, domain 1"/>
    <property type="match status" value="4"/>
</dbReference>
<sequence length="316" mass="35883">MQIFVTETLSGRTIALEVDSLDTIGNVKSKIQDMEGFPKGQQCLIFASKQLEDDNRTLADHNIWKESTLLLVLRPCRPGESRMMHLFVRTLDGRTLDLDVRSSDTINSVKVKIYEKDGYPPIQQRIIFASRQLEDGRTLADYKIQSESTVDLVLRLCEKMQIFVTETLEGRTITLEVDSLDTIDKVKAKIENTEGFPKVQQCLIFANKQLEDGKRTLADHNICKGSTLLLILLPCRPDGVMPIFVKTPEWKSLTLKVGSLDTVDSVKVKIYEKNGVPPRQQRLIFAGKQLEDHRTLADYNTESNDTFQLVYRLCGC</sequence>
<dbReference type="SMART" id="SM00213">
    <property type="entry name" value="UBQ"/>
    <property type="match status" value="4"/>
</dbReference>
<dbReference type="PANTHER" id="PTHR10666">
    <property type="entry name" value="UBIQUITIN"/>
    <property type="match status" value="1"/>
</dbReference>
<evidence type="ECO:0000256" key="2">
    <source>
        <dbReference type="ARBA" id="ARBA00022843"/>
    </source>
</evidence>
<dbReference type="Proteomes" id="UP000015105">
    <property type="component" value="Chromosome 3D"/>
</dbReference>
<keyword evidence="5" id="KW-1185">Reference proteome</keyword>
<dbReference type="InterPro" id="IPR029071">
    <property type="entry name" value="Ubiquitin-like_domsf"/>
</dbReference>
<reference evidence="4" key="5">
    <citation type="journal article" date="2021" name="G3 (Bethesda)">
        <title>Aegilops tauschii genome assembly Aet v5.0 features greater sequence contiguity and improved annotation.</title>
        <authorList>
            <person name="Wang L."/>
            <person name="Zhu T."/>
            <person name="Rodriguez J.C."/>
            <person name="Deal K.R."/>
            <person name="Dubcovsky J."/>
            <person name="McGuire P.E."/>
            <person name="Lux T."/>
            <person name="Spannagl M."/>
            <person name="Mayer K.F.X."/>
            <person name="Baldrich P."/>
            <person name="Meyers B.C."/>
            <person name="Huo N."/>
            <person name="Gu Y.Q."/>
            <person name="Zhou H."/>
            <person name="Devos K.M."/>
            <person name="Bennetzen J.L."/>
            <person name="Unver T."/>
            <person name="Budak H."/>
            <person name="Gulick P.J."/>
            <person name="Galiba G."/>
            <person name="Kalapos B."/>
            <person name="Nelson D.R."/>
            <person name="Li P."/>
            <person name="You F.M."/>
            <person name="Luo M.C."/>
            <person name="Dvorak J."/>
        </authorList>
    </citation>
    <scope>NUCLEOTIDE SEQUENCE [LARGE SCALE GENOMIC DNA]</scope>
    <source>
        <strain evidence="4">cv. AL8/78</strain>
    </source>
</reference>
<dbReference type="InterPro" id="IPR019956">
    <property type="entry name" value="Ubiquitin_dom"/>
</dbReference>
<name>A0A453GRX6_AEGTS</name>
<dbReference type="GO" id="GO:0003729">
    <property type="term" value="F:mRNA binding"/>
    <property type="evidence" value="ECO:0007669"/>
    <property type="project" value="UniProtKB-ARBA"/>
</dbReference>
<dbReference type="PROSITE" id="PS50053">
    <property type="entry name" value="UBIQUITIN_2"/>
    <property type="match status" value="4"/>
</dbReference>
<protein>
    <recommendedName>
        <fullName evidence="3">Ubiquitin-like domain-containing protein</fullName>
    </recommendedName>
</protein>
<accession>A0A453GRX6</accession>
<dbReference type="InterPro" id="IPR050158">
    <property type="entry name" value="Ubiquitin_ubiquitin-like"/>
</dbReference>
<dbReference type="AlphaFoldDB" id="A0A453GRX6"/>
<evidence type="ECO:0000256" key="1">
    <source>
        <dbReference type="ARBA" id="ARBA00022499"/>
    </source>
</evidence>
<evidence type="ECO:0000259" key="3">
    <source>
        <dbReference type="PROSITE" id="PS50053"/>
    </source>
</evidence>
<evidence type="ECO:0000313" key="4">
    <source>
        <dbReference type="EnsemblPlants" id="AET3Gv21173800.8"/>
    </source>
</evidence>
<dbReference type="FunFam" id="3.10.20.90:FF:000222">
    <property type="entry name" value="Polyubiquitin 5"/>
    <property type="match status" value="1"/>
</dbReference>
<dbReference type="Pfam" id="PF00240">
    <property type="entry name" value="ubiquitin"/>
    <property type="match status" value="4"/>
</dbReference>
<feature type="domain" description="Ubiquitin-like" evidence="3">
    <location>
        <begin position="1"/>
        <end position="74"/>
    </location>
</feature>
<reference evidence="4" key="3">
    <citation type="journal article" date="2017" name="Nature">
        <title>Genome sequence of the progenitor of the wheat D genome Aegilops tauschii.</title>
        <authorList>
            <person name="Luo M.C."/>
            <person name="Gu Y.Q."/>
            <person name="Puiu D."/>
            <person name="Wang H."/>
            <person name="Twardziok S.O."/>
            <person name="Deal K.R."/>
            <person name="Huo N."/>
            <person name="Zhu T."/>
            <person name="Wang L."/>
            <person name="Wang Y."/>
            <person name="McGuire P.E."/>
            <person name="Liu S."/>
            <person name="Long H."/>
            <person name="Ramasamy R.K."/>
            <person name="Rodriguez J.C."/>
            <person name="Van S.L."/>
            <person name="Yuan L."/>
            <person name="Wang Z."/>
            <person name="Xia Z."/>
            <person name="Xiao L."/>
            <person name="Anderson O.D."/>
            <person name="Ouyang S."/>
            <person name="Liang Y."/>
            <person name="Zimin A.V."/>
            <person name="Pertea G."/>
            <person name="Qi P."/>
            <person name="Bennetzen J.L."/>
            <person name="Dai X."/>
            <person name="Dawson M.W."/>
            <person name="Muller H.G."/>
            <person name="Kugler K."/>
            <person name="Rivarola-Duarte L."/>
            <person name="Spannagl M."/>
            <person name="Mayer K.F.X."/>
            <person name="Lu F.H."/>
            <person name="Bevan M.W."/>
            <person name="Leroy P."/>
            <person name="Li P."/>
            <person name="You F.M."/>
            <person name="Sun Q."/>
            <person name="Liu Z."/>
            <person name="Lyons E."/>
            <person name="Wicker T."/>
            <person name="Salzberg S.L."/>
            <person name="Devos K.M."/>
            <person name="Dvorak J."/>
        </authorList>
    </citation>
    <scope>NUCLEOTIDE SEQUENCE [LARGE SCALE GENOMIC DNA]</scope>
    <source>
        <strain evidence="4">cv. AL8/78</strain>
    </source>
</reference>
<dbReference type="EnsemblPlants" id="AET3Gv21173800.8">
    <property type="protein sequence ID" value="AET3Gv21173800.8"/>
    <property type="gene ID" value="AET3Gv21173800"/>
</dbReference>
<feature type="domain" description="Ubiquitin-like" evidence="3">
    <location>
        <begin position="84"/>
        <end position="155"/>
    </location>
</feature>
<dbReference type="FunFam" id="3.10.20.90:FF:000160">
    <property type="entry name" value="Polyubiquitin-C"/>
    <property type="match status" value="1"/>
</dbReference>
<reference evidence="5" key="1">
    <citation type="journal article" date="2014" name="Science">
        <title>Ancient hybridizations among the ancestral genomes of bread wheat.</title>
        <authorList>
            <consortium name="International Wheat Genome Sequencing Consortium,"/>
            <person name="Marcussen T."/>
            <person name="Sandve S.R."/>
            <person name="Heier L."/>
            <person name="Spannagl M."/>
            <person name="Pfeifer M."/>
            <person name="Jakobsen K.S."/>
            <person name="Wulff B.B."/>
            <person name="Steuernagel B."/>
            <person name="Mayer K.F."/>
            <person name="Olsen O.A."/>
        </authorList>
    </citation>
    <scope>NUCLEOTIDE SEQUENCE [LARGE SCALE GENOMIC DNA]</scope>
    <source>
        <strain evidence="5">cv. AL8/78</strain>
    </source>
</reference>
<reference evidence="4" key="4">
    <citation type="submission" date="2019-03" db="UniProtKB">
        <authorList>
            <consortium name="EnsemblPlants"/>
        </authorList>
    </citation>
    <scope>IDENTIFICATION</scope>
</reference>
<dbReference type="Gramene" id="AET3Gv21173800.8">
    <property type="protein sequence ID" value="AET3Gv21173800.8"/>
    <property type="gene ID" value="AET3Gv21173800"/>
</dbReference>
<dbReference type="PROSITE" id="PS00299">
    <property type="entry name" value="UBIQUITIN_1"/>
    <property type="match status" value="1"/>
</dbReference>
<keyword evidence="2" id="KW-0832">Ubl conjugation</keyword>
<keyword evidence="1" id="KW-1017">Isopeptide bond</keyword>
<dbReference type="FunFam" id="3.10.20.90:FF:000211">
    <property type="entry name" value="Polyubiquitin 9"/>
    <property type="match status" value="2"/>
</dbReference>
<organism evidence="4 5">
    <name type="scientific">Aegilops tauschii subsp. strangulata</name>
    <name type="common">Goatgrass</name>
    <dbReference type="NCBI Taxonomy" id="200361"/>
    <lineage>
        <taxon>Eukaryota</taxon>
        <taxon>Viridiplantae</taxon>
        <taxon>Streptophyta</taxon>
        <taxon>Embryophyta</taxon>
        <taxon>Tracheophyta</taxon>
        <taxon>Spermatophyta</taxon>
        <taxon>Magnoliopsida</taxon>
        <taxon>Liliopsida</taxon>
        <taxon>Poales</taxon>
        <taxon>Poaceae</taxon>
        <taxon>BOP clade</taxon>
        <taxon>Pooideae</taxon>
        <taxon>Triticodae</taxon>
        <taxon>Triticeae</taxon>
        <taxon>Triticinae</taxon>
        <taxon>Aegilops</taxon>
    </lineage>
</organism>
<dbReference type="InterPro" id="IPR019954">
    <property type="entry name" value="Ubiquitin_CS"/>
</dbReference>
<feature type="domain" description="Ubiquitin-like" evidence="3">
    <location>
        <begin position="160"/>
        <end position="232"/>
    </location>
</feature>
<reference evidence="5" key="2">
    <citation type="journal article" date="2017" name="Nat. Plants">
        <title>The Aegilops tauschii genome reveals multiple impacts of transposons.</title>
        <authorList>
            <person name="Zhao G."/>
            <person name="Zou C."/>
            <person name="Li K."/>
            <person name="Wang K."/>
            <person name="Li T."/>
            <person name="Gao L."/>
            <person name="Zhang X."/>
            <person name="Wang H."/>
            <person name="Yang Z."/>
            <person name="Liu X."/>
            <person name="Jiang W."/>
            <person name="Mao L."/>
            <person name="Kong X."/>
            <person name="Jiao Y."/>
            <person name="Jia J."/>
        </authorList>
    </citation>
    <scope>NUCLEOTIDE SEQUENCE [LARGE SCALE GENOMIC DNA]</scope>
    <source>
        <strain evidence="5">cv. AL8/78</strain>
    </source>
</reference>
<proteinExistence type="predicted"/>
<feature type="domain" description="Ubiquitin-like" evidence="3">
    <location>
        <begin position="241"/>
        <end position="316"/>
    </location>
</feature>
<dbReference type="SUPFAM" id="SSF54236">
    <property type="entry name" value="Ubiquitin-like"/>
    <property type="match status" value="4"/>
</dbReference>